<reference evidence="2" key="2">
    <citation type="submission" date="2024-11" db="EMBL/GenBank/DDBJ databases">
        <authorList>
            <person name="Burger M."/>
            <person name="Chory J."/>
        </authorList>
    </citation>
    <scope>NUCLEOTIDE SEQUENCE</scope>
    <source>
        <strain evidence="2">Tecolote</strain>
        <tissue evidence="2">Flower</tissue>
    </source>
</reference>
<feature type="region of interest" description="Disordered" evidence="1">
    <location>
        <begin position="58"/>
        <end position="83"/>
    </location>
</feature>
<comment type="caution">
    <text evidence="2">The sequence shown here is derived from an EMBL/GenBank/DDBJ whole genome shotgun (WGS) entry which is preliminary data.</text>
</comment>
<dbReference type="EMBL" id="JAVIJP010000005">
    <property type="protein sequence ID" value="KAL3653539.1"/>
    <property type="molecule type" value="Genomic_DNA"/>
</dbReference>
<accession>A0ABD3EKF6</accession>
<keyword evidence="4" id="KW-1185">Reference proteome</keyword>
<organism evidence="2 4">
    <name type="scientific">Castilleja foliolosa</name>
    <dbReference type="NCBI Taxonomy" id="1961234"/>
    <lineage>
        <taxon>Eukaryota</taxon>
        <taxon>Viridiplantae</taxon>
        <taxon>Streptophyta</taxon>
        <taxon>Embryophyta</taxon>
        <taxon>Tracheophyta</taxon>
        <taxon>Spermatophyta</taxon>
        <taxon>Magnoliopsida</taxon>
        <taxon>eudicotyledons</taxon>
        <taxon>Gunneridae</taxon>
        <taxon>Pentapetalae</taxon>
        <taxon>asterids</taxon>
        <taxon>lamiids</taxon>
        <taxon>Lamiales</taxon>
        <taxon>Orobanchaceae</taxon>
        <taxon>Pedicularideae</taxon>
        <taxon>Castillejinae</taxon>
        <taxon>Castilleja</taxon>
    </lineage>
</organism>
<gene>
    <name evidence="2" type="ORF">CASFOL_003220</name>
    <name evidence="3" type="ORF">CASFOL_003221</name>
</gene>
<evidence type="ECO:0000313" key="3">
    <source>
        <dbReference type="EMBL" id="KAL3653540.1"/>
    </source>
</evidence>
<sequence>MPPRRQTRAAPFGADDDDLAELLREYAEYRRVNYDLRRQVELLTQRMDVVHMHRHDDDANVMDENPFGSPRLRSPERPNPNNRWEQGFKVESPQFDGSLKPNGFIDWLSQDEEILDFKDVPAERSVSLVTICLHGRAQVWWQQLKQTRIRHGKEKFDQKRRGVDFDMDDSSSDYDDAVTDSRPNLLYPGRNDAVQFDEVSYAENDAPEVASLDFDVRLEG</sequence>
<feature type="compositionally biased region" description="Acidic residues" evidence="1">
    <location>
        <begin position="165"/>
        <end position="178"/>
    </location>
</feature>
<proteinExistence type="predicted"/>
<evidence type="ECO:0000256" key="1">
    <source>
        <dbReference type="SAM" id="MobiDB-lite"/>
    </source>
</evidence>
<name>A0ABD3EKF6_9LAMI</name>
<evidence type="ECO:0000313" key="4">
    <source>
        <dbReference type="Proteomes" id="UP001632038"/>
    </source>
</evidence>
<feature type="region of interest" description="Disordered" evidence="1">
    <location>
        <begin position="162"/>
        <end position="182"/>
    </location>
</feature>
<reference evidence="4" key="1">
    <citation type="journal article" date="2024" name="IScience">
        <title>Strigolactones Initiate the Formation of Haustorium-like Structures in Castilleja.</title>
        <authorList>
            <person name="Buerger M."/>
            <person name="Peterson D."/>
            <person name="Chory J."/>
        </authorList>
    </citation>
    <scope>NUCLEOTIDE SEQUENCE [LARGE SCALE GENOMIC DNA]</scope>
</reference>
<dbReference type="AlphaFoldDB" id="A0ABD3EKF6"/>
<dbReference type="EMBL" id="JAVIJP010000005">
    <property type="protein sequence ID" value="KAL3653540.1"/>
    <property type="molecule type" value="Genomic_DNA"/>
</dbReference>
<evidence type="ECO:0000313" key="2">
    <source>
        <dbReference type="EMBL" id="KAL3653539.1"/>
    </source>
</evidence>
<evidence type="ECO:0008006" key="5">
    <source>
        <dbReference type="Google" id="ProtNLM"/>
    </source>
</evidence>
<dbReference type="Proteomes" id="UP001632038">
    <property type="component" value="Unassembled WGS sequence"/>
</dbReference>
<protein>
    <recommendedName>
        <fullName evidence="5">Retrotransposon gag domain-containing protein</fullName>
    </recommendedName>
</protein>